<gene>
    <name evidence="3" type="ORF">Y919_11145</name>
</gene>
<name>A0A096CSU5_9FIRM</name>
<keyword evidence="1" id="KW-1133">Transmembrane helix</keyword>
<dbReference type="InterPro" id="IPR026870">
    <property type="entry name" value="Zinc_ribbon_dom"/>
</dbReference>
<feature type="transmembrane region" description="Helical" evidence="1">
    <location>
        <begin position="12"/>
        <end position="38"/>
    </location>
</feature>
<evidence type="ECO:0000313" key="4">
    <source>
        <dbReference type="Proteomes" id="UP000029622"/>
    </source>
</evidence>
<feature type="transmembrane region" description="Helical" evidence="1">
    <location>
        <begin position="50"/>
        <end position="69"/>
    </location>
</feature>
<comment type="caution">
    <text evidence="3">The sequence shown here is derived from an EMBL/GenBank/DDBJ whole genome shotgun (WGS) entry which is preliminary data.</text>
</comment>
<evidence type="ECO:0000259" key="2">
    <source>
        <dbReference type="Pfam" id="PF13240"/>
    </source>
</evidence>
<sequence>MSNKISTKRKITYYIGLFLTIIGFLMFFSAFFIGFTAINEPSFGGASSAFVRTPIGMGLIIAGTILQIIGKKGAAGSGIILDPEKAREDLKPFNTIKGKMINDVVENVDILKNFTEKSSSPIKEVVKIKCRNCGKLNDENAKFCNECGKEL</sequence>
<dbReference type="RefSeq" id="WP_035164814.1">
    <property type="nucleotide sequence ID" value="NZ_AZTB01000078.1"/>
</dbReference>
<keyword evidence="1" id="KW-0472">Membrane</keyword>
<evidence type="ECO:0000256" key="1">
    <source>
        <dbReference type="SAM" id="Phobius"/>
    </source>
</evidence>
<feature type="domain" description="Zinc-ribbon" evidence="2">
    <location>
        <begin position="129"/>
        <end position="151"/>
    </location>
</feature>
<dbReference type="STRING" id="1156417.Y919_11145"/>
<proteinExistence type="predicted"/>
<dbReference type="AlphaFoldDB" id="A0A096CSU5"/>
<evidence type="ECO:0000313" key="3">
    <source>
        <dbReference type="EMBL" id="KGG79584.1"/>
    </source>
</evidence>
<reference evidence="3 4" key="1">
    <citation type="submission" date="2013-12" db="EMBL/GenBank/DDBJ databases">
        <title>Draft genome sequence of Caloranaerobacter sp. H53214.</title>
        <authorList>
            <person name="Jiang L.J."/>
            <person name="Shao Z.Z."/>
            <person name="Long M.N."/>
        </authorList>
    </citation>
    <scope>NUCLEOTIDE SEQUENCE [LARGE SCALE GENOMIC DNA]</scope>
    <source>
        <strain evidence="3 4">H53214</strain>
    </source>
</reference>
<protein>
    <recommendedName>
        <fullName evidence="2">Zinc-ribbon domain-containing protein</fullName>
    </recommendedName>
</protein>
<dbReference type="EMBL" id="AZTB01000078">
    <property type="protein sequence ID" value="KGG79584.1"/>
    <property type="molecule type" value="Genomic_DNA"/>
</dbReference>
<organism evidence="3 4">
    <name type="scientific">Caloranaerobacter azorensis H53214</name>
    <dbReference type="NCBI Taxonomy" id="1156417"/>
    <lineage>
        <taxon>Bacteria</taxon>
        <taxon>Bacillati</taxon>
        <taxon>Bacillota</taxon>
        <taxon>Tissierellia</taxon>
        <taxon>Tissierellales</taxon>
        <taxon>Thermohalobacteraceae</taxon>
        <taxon>Caloranaerobacter</taxon>
    </lineage>
</organism>
<keyword evidence="1" id="KW-0812">Transmembrane</keyword>
<dbReference type="Pfam" id="PF13240">
    <property type="entry name" value="Zn_Ribbon_1"/>
    <property type="match status" value="1"/>
</dbReference>
<dbReference type="Proteomes" id="UP000029622">
    <property type="component" value="Unassembled WGS sequence"/>
</dbReference>
<accession>A0A096CSU5</accession>